<dbReference type="SUPFAM" id="SSF54637">
    <property type="entry name" value="Thioesterase/thiol ester dehydrase-isomerase"/>
    <property type="match status" value="1"/>
</dbReference>
<dbReference type="Pfam" id="PF13279">
    <property type="entry name" value="4HBT_2"/>
    <property type="match status" value="1"/>
</dbReference>
<protein>
    <submittedName>
        <fullName evidence="1">Acyl-CoA thioesterase</fullName>
        <ecNumber evidence="1">3.1.2.-</ecNumber>
    </submittedName>
</protein>
<dbReference type="GO" id="GO:0016787">
    <property type="term" value="F:hydrolase activity"/>
    <property type="evidence" value="ECO:0007669"/>
    <property type="project" value="UniProtKB-KW"/>
</dbReference>
<dbReference type="EMBL" id="JBHSCQ010000006">
    <property type="protein sequence ID" value="MFC4265124.1"/>
    <property type="molecule type" value="Genomic_DNA"/>
</dbReference>
<evidence type="ECO:0000313" key="2">
    <source>
        <dbReference type="Proteomes" id="UP001595773"/>
    </source>
</evidence>
<dbReference type="Proteomes" id="UP001595773">
    <property type="component" value="Unassembled WGS sequence"/>
</dbReference>
<accession>A0ABV8R1D8</accession>
<dbReference type="Gene3D" id="3.10.129.10">
    <property type="entry name" value="Hotdog Thioesterase"/>
    <property type="match status" value="1"/>
</dbReference>
<keyword evidence="1" id="KW-0378">Hydrolase</keyword>
<dbReference type="CDD" id="cd00586">
    <property type="entry name" value="4HBT"/>
    <property type="match status" value="1"/>
</dbReference>
<dbReference type="RefSeq" id="WP_230067158.1">
    <property type="nucleotide sequence ID" value="NZ_BAABLL010000003.1"/>
</dbReference>
<sequence>MSENGGGAGVLSTAERLLLSGASGVCVEHTVEWVDTDAAGHQHNSAIMRWVESAEAELFRQLRLPEYFPTAPRVHQSINFLGKLWFGQRVSTTLWVKKIGTTSMTFSFEVQGHSMPKNAGGLAASGTLITAHVPLGSSGSMPWPASFLTTIKAEQ</sequence>
<reference evidence="2" key="1">
    <citation type="journal article" date="2019" name="Int. J. Syst. Evol. Microbiol.">
        <title>The Global Catalogue of Microorganisms (GCM) 10K type strain sequencing project: providing services to taxonomists for standard genome sequencing and annotation.</title>
        <authorList>
            <consortium name="The Broad Institute Genomics Platform"/>
            <consortium name="The Broad Institute Genome Sequencing Center for Infectious Disease"/>
            <person name="Wu L."/>
            <person name="Ma J."/>
        </authorList>
    </citation>
    <scope>NUCLEOTIDE SEQUENCE [LARGE SCALE GENOMIC DNA]</scope>
    <source>
        <strain evidence="2">CGMCC 1.10698</strain>
    </source>
</reference>
<keyword evidence="2" id="KW-1185">Reference proteome</keyword>
<gene>
    <name evidence="1" type="ORF">ACFOW9_05885</name>
</gene>
<dbReference type="InterPro" id="IPR029069">
    <property type="entry name" value="HotDog_dom_sf"/>
</dbReference>
<proteinExistence type="predicted"/>
<comment type="caution">
    <text evidence="1">The sequence shown here is derived from an EMBL/GenBank/DDBJ whole genome shotgun (WGS) entry which is preliminary data.</text>
</comment>
<organism evidence="1 2">
    <name type="scientific">Arthrobacter cryoconiti</name>
    <dbReference type="NCBI Taxonomy" id="748907"/>
    <lineage>
        <taxon>Bacteria</taxon>
        <taxon>Bacillati</taxon>
        <taxon>Actinomycetota</taxon>
        <taxon>Actinomycetes</taxon>
        <taxon>Micrococcales</taxon>
        <taxon>Micrococcaceae</taxon>
        <taxon>Arthrobacter</taxon>
    </lineage>
</organism>
<dbReference type="EC" id="3.1.2.-" evidence="1"/>
<evidence type="ECO:0000313" key="1">
    <source>
        <dbReference type="EMBL" id="MFC4265124.1"/>
    </source>
</evidence>
<name>A0ABV8R1D8_9MICC</name>